<dbReference type="PROSITE" id="PS50835">
    <property type="entry name" value="IG_LIKE"/>
    <property type="match status" value="2"/>
</dbReference>
<comment type="caution">
    <text evidence="4">The sequence shown here is derived from an EMBL/GenBank/DDBJ whole genome shotgun (WGS) entry which is preliminary data.</text>
</comment>
<dbReference type="SUPFAM" id="SSF56349">
    <property type="entry name" value="DNA breaking-rejoining enzymes"/>
    <property type="match status" value="1"/>
</dbReference>
<dbReference type="Gene3D" id="2.60.40.10">
    <property type="entry name" value="Immunoglobulins"/>
    <property type="match status" value="2"/>
</dbReference>
<dbReference type="GO" id="GO:0015074">
    <property type="term" value="P:DNA integration"/>
    <property type="evidence" value="ECO:0007669"/>
    <property type="project" value="InterPro"/>
</dbReference>
<dbReference type="AlphaFoldDB" id="A0A8B6EEY9"/>
<dbReference type="GO" id="GO:0006310">
    <property type="term" value="P:DNA recombination"/>
    <property type="evidence" value="ECO:0007669"/>
    <property type="project" value="UniProtKB-KW"/>
</dbReference>
<dbReference type="SUPFAM" id="SSF48726">
    <property type="entry name" value="Immunoglobulin"/>
    <property type="match status" value="2"/>
</dbReference>
<dbReference type="InterPro" id="IPR007110">
    <property type="entry name" value="Ig-like_dom"/>
</dbReference>
<protein>
    <recommendedName>
        <fullName evidence="3">Ig-like domain-containing protein</fullName>
    </recommendedName>
</protein>
<evidence type="ECO:0000256" key="1">
    <source>
        <dbReference type="ARBA" id="ARBA00023172"/>
    </source>
</evidence>
<dbReference type="InterPro" id="IPR013762">
    <property type="entry name" value="Integrase-like_cat_sf"/>
</dbReference>
<sequence length="292" mass="31779">MCTKAGLSGNFTNHSGKRTCATTCTMFQSGIDEQTIMSRTGHRSVQGVRKYKRPSDDQLRDISNVLEPNCKSSKIKTENNSSDGKENEKCHIVELQSQNSPSKPAITQNPKGPVNENTTIILTCEIKGGNPLANITWQCNESTPVNSTRTSANSSISLVKLIARKWLNGIACNCTGSHPAWTQQNSTSIVLNIRYAPALPTITQIPRGPVIEGTMVVLTCEISGGNPLATITLICDGLTYMPSNINLHDKVLSRIELNATKTSDGKKCICSGHHPLWAENKEEGHTLIVYCK</sequence>
<dbReference type="OrthoDB" id="6153876at2759"/>
<organism evidence="4 5">
    <name type="scientific">Mytilus galloprovincialis</name>
    <name type="common">Mediterranean mussel</name>
    <dbReference type="NCBI Taxonomy" id="29158"/>
    <lineage>
        <taxon>Eukaryota</taxon>
        <taxon>Metazoa</taxon>
        <taxon>Spiralia</taxon>
        <taxon>Lophotrochozoa</taxon>
        <taxon>Mollusca</taxon>
        <taxon>Bivalvia</taxon>
        <taxon>Autobranchia</taxon>
        <taxon>Pteriomorphia</taxon>
        <taxon>Mytilida</taxon>
        <taxon>Mytiloidea</taxon>
        <taxon>Mytilidae</taxon>
        <taxon>Mytilinae</taxon>
        <taxon>Mytilus</taxon>
    </lineage>
</organism>
<feature type="region of interest" description="Disordered" evidence="2">
    <location>
        <begin position="38"/>
        <end position="58"/>
    </location>
</feature>
<dbReference type="PANTHER" id="PTHR45889">
    <property type="entry name" value="IG-LIKE DOMAIN-CONTAINING PROTEIN"/>
    <property type="match status" value="1"/>
</dbReference>
<feature type="domain" description="Ig-like" evidence="3">
    <location>
        <begin position="200"/>
        <end position="274"/>
    </location>
</feature>
<proteinExistence type="predicted"/>
<dbReference type="InterPro" id="IPR036179">
    <property type="entry name" value="Ig-like_dom_sf"/>
</dbReference>
<evidence type="ECO:0000256" key="2">
    <source>
        <dbReference type="SAM" id="MobiDB-lite"/>
    </source>
</evidence>
<dbReference type="InterPro" id="IPR013783">
    <property type="entry name" value="Ig-like_fold"/>
</dbReference>
<dbReference type="InterPro" id="IPR011010">
    <property type="entry name" value="DNA_brk_join_enz"/>
</dbReference>
<reference evidence="4" key="1">
    <citation type="submission" date="2018-11" db="EMBL/GenBank/DDBJ databases">
        <authorList>
            <person name="Alioto T."/>
            <person name="Alioto T."/>
        </authorList>
    </citation>
    <scope>NUCLEOTIDE SEQUENCE</scope>
</reference>
<evidence type="ECO:0000259" key="3">
    <source>
        <dbReference type="PROSITE" id="PS50835"/>
    </source>
</evidence>
<accession>A0A8B6EEY9</accession>
<feature type="domain" description="Ig-like" evidence="3">
    <location>
        <begin position="104"/>
        <end position="188"/>
    </location>
</feature>
<dbReference type="EMBL" id="UYJE01005077">
    <property type="protein sequence ID" value="VDI33776.1"/>
    <property type="molecule type" value="Genomic_DNA"/>
</dbReference>
<name>A0A8B6EEY9_MYTGA</name>
<dbReference type="Proteomes" id="UP000596742">
    <property type="component" value="Unassembled WGS sequence"/>
</dbReference>
<dbReference type="PANTHER" id="PTHR45889:SF8">
    <property type="entry name" value="IG-LIKE DOMAIN-CONTAINING PROTEIN"/>
    <property type="match status" value="1"/>
</dbReference>
<feature type="region of interest" description="Disordered" evidence="2">
    <location>
        <begin position="95"/>
        <end position="114"/>
    </location>
</feature>
<keyword evidence="1" id="KW-0233">DNA recombination</keyword>
<evidence type="ECO:0000313" key="4">
    <source>
        <dbReference type="EMBL" id="VDI33776.1"/>
    </source>
</evidence>
<gene>
    <name evidence="4" type="ORF">MGAL_10B093362</name>
</gene>
<dbReference type="Gene3D" id="1.10.443.10">
    <property type="entry name" value="Intergrase catalytic core"/>
    <property type="match status" value="1"/>
</dbReference>
<keyword evidence="5" id="KW-1185">Reference proteome</keyword>
<evidence type="ECO:0000313" key="5">
    <source>
        <dbReference type="Proteomes" id="UP000596742"/>
    </source>
</evidence>
<dbReference type="GO" id="GO:0003677">
    <property type="term" value="F:DNA binding"/>
    <property type="evidence" value="ECO:0007669"/>
    <property type="project" value="InterPro"/>
</dbReference>